<feature type="region of interest" description="Disordered" evidence="1">
    <location>
        <begin position="92"/>
        <end position="150"/>
    </location>
</feature>
<feature type="compositionally biased region" description="Acidic residues" evidence="1">
    <location>
        <begin position="411"/>
        <end position="421"/>
    </location>
</feature>
<gene>
    <name evidence="3" type="ORF">O6P43_019036</name>
</gene>
<reference evidence="3" key="1">
    <citation type="journal article" date="2023" name="Science">
        <title>Elucidation of the pathway for biosynthesis of saponin adjuvants from the soapbark tree.</title>
        <authorList>
            <person name="Reed J."/>
            <person name="Orme A."/>
            <person name="El-Demerdash A."/>
            <person name="Owen C."/>
            <person name="Martin L.B.B."/>
            <person name="Misra R.C."/>
            <person name="Kikuchi S."/>
            <person name="Rejzek M."/>
            <person name="Martin A.C."/>
            <person name="Harkess A."/>
            <person name="Leebens-Mack J."/>
            <person name="Louveau T."/>
            <person name="Stephenson M.J."/>
            <person name="Osbourn A."/>
        </authorList>
    </citation>
    <scope>NUCLEOTIDE SEQUENCE</scope>
    <source>
        <strain evidence="3">S10</strain>
    </source>
</reference>
<dbReference type="AlphaFoldDB" id="A0AAD7LHZ1"/>
<dbReference type="SMART" id="SM00751">
    <property type="entry name" value="BSD"/>
    <property type="match status" value="1"/>
</dbReference>
<dbReference type="InterPro" id="IPR035925">
    <property type="entry name" value="BSD_dom_sf"/>
</dbReference>
<keyword evidence="4" id="KW-1185">Reference proteome</keyword>
<dbReference type="InterPro" id="IPR005607">
    <property type="entry name" value="BSD_dom"/>
</dbReference>
<organism evidence="3 4">
    <name type="scientific">Quillaja saponaria</name>
    <name type="common">Soap bark tree</name>
    <dbReference type="NCBI Taxonomy" id="32244"/>
    <lineage>
        <taxon>Eukaryota</taxon>
        <taxon>Viridiplantae</taxon>
        <taxon>Streptophyta</taxon>
        <taxon>Embryophyta</taxon>
        <taxon>Tracheophyta</taxon>
        <taxon>Spermatophyta</taxon>
        <taxon>Magnoliopsida</taxon>
        <taxon>eudicotyledons</taxon>
        <taxon>Gunneridae</taxon>
        <taxon>Pentapetalae</taxon>
        <taxon>rosids</taxon>
        <taxon>fabids</taxon>
        <taxon>Fabales</taxon>
        <taxon>Quillajaceae</taxon>
        <taxon>Quillaja</taxon>
    </lineage>
</organism>
<name>A0AAD7LHZ1_QUISA</name>
<feature type="domain" description="BSD" evidence="2">
    <location>
        <begin position="226"/>
        <end position="281"/>
    </location>
</feature>
<dbReference type="Pfam" id="PF03909">
    <property type="entry name" value="BSD"/>
    <property type="match status" value="1"/>
</dbReference>
<dbReference type="PROSITE" id="PS50858">
    <property type="entry name" value="BSD"/>
    <property type="match status" value="1"/>
</dbReference>
<evidence type="ECO:0000256" key="1">
    <source>
        <dbReference type="SAM" id="MobiDB-lite"/>
    </source>
</evidence>
<dbReference type="PANTHER" id="PTHR31923:SF27">
    <property type="entry name" value="BSD DOMAIN-CONTAINING PROTEIN"/>
    <property type="match status" value="1"/>
</dbReference>
<dbReference type="KEGG" id="qsa:O6P43_019036"/>
<feature type="compositionally biased region" description="Polar residues" evidence="1">
    <location>
        <begin position="120"/>
        <end position="131"/>
    </location>
</feature>
<proteinExistence type="predicted"/>
<evidence type="ECO:0000313" key="4">
    <source>
        <dbReference type="Proteomes" id="UP001163823"/>
    </source>
</evidence>
<protein>
    <submittedName>
        <fullName evidence="3">BSD domain protein</fullName>
    </submittedName>
</protein>
<dbReference type="Proteomes" id="UP001163823">
    <property type="component" value="Chromosome 8"/>
</dbReference>
<dbReference type="SUPFAM" id="SSF140383">
    <property type="entry name" value="BSD domain-like"/>
    <property type="match status" value="1"/>
</dbReference>
<feature type="compositionally biased region" description="Acidic residues" evidence="1">
    <location>
        <begin position="17"/>
        <end position="29"/>
    </location>
</feature>
<sequence>MSWLARSLANSLRLDDDGGDGDDDDEEDNVVPNQPHDPTPSSQTNDDNHSHQQKQQRKPLENEIESENAQSRGVKEDLDQFKQSLTRQLWGVASFLAPPPSQPSTPSQQHNQSDPDVLRWNQSENSDQYASGNEEELEEGASDAATSRTRSQLSKIGTRFVCEVPENSRTDSNLIPFGSESERDEESEMEEWDLGRAVGITDEVLAFAGNIAMHPETWLDFPIDEEEDTDDFDMSATQQEHALVIERLAPRLAALRTELCPCHMSKNYFWKVYFVLLNSRLNKHDAEILSTPQVTAARAMWMQELQKRVKPESDQFGSTTSYSKDTIVHEDCVSNLSNDAYCKDLPYQVYGYEWSSFPVVTDYETEKHTVESSDTGFIDKSVIEEKTLIKTEDKDVLVGQSSKIIVQDYEDDDDWPEEDSELGGYGGTTIPAGNEEDISFSDLEDDDYGKWTVKLNTVSKGL</sequence>
<feature type="region of interest" description="Disordered" evidence="1">
    <location>
        <begin position="411"/>
        <end position="436"/>
    </location>
</feature>
<dbReference type="Gene3D" id="1.10.3970.10">
    <property type="entry name" value="BSD domain"/>
    <property type="match status" value="1"/>
</dbReference>
<feature type="region of interest" description="Disordered" evidence="1">
    <location>
        <begin position="1"/>
        <end position="80"/>
    </location>
</feature>
<dbReference type="PANTHER" id="PTHR31923">
    <property type="entry name" value="BSD DOMAIN-CONTAINING PROTEIN"/>
    <property type="match status" value="1"/>
</dbReference>
<comment type="caution">
    <text evidence="3">The sequence shown here is derived from an EMBL/GenBank/DDBJ whole genome shotgun (WGS) entry which is preliminary data.</text>
</comment>
<dbReference type="EMBL" id="JARAOO010000008">
    <property type="protein sequence ID" value="KAJ7958283.1"/>
    <property type="molecule type" value="Genomic_DNA"/>
</dbReference>
<evidence type="ECO:0000259" key="2">
    <source>
        <dbReference type="PROSITE" id="PS50858"/>
    </source>
</evidence>
<evidence type="ECO:0000313" key="3">
    <source>
        <dbReference type="EMBL" id="KAJ7958283.1"/>
    </source>
</evidence>
<accession>A0AAD7LHZ1</accession>